<proteinExistence type="predicted"/>
<gene>
    <name evidence="1" type="ORF">JL111_12235</name>
</gene>
<protein>
    <submittedName>
        <fullName evidence="1">Uncharacterized protein</fullName>
    </submittedName>
</protein>
<dbReference type="Proteomes" id="UP000644749">
    <property type="component" value="Unassembled WGS sequence"/>
</dbReference>
<sequence>MNLREQQYLTGASHLVRVLYLRGGRRVVVLDRIRRRRQAIKSLLDTGIVSLMSPRCEMTVVLNECKNRE</sequence>
<reference evidence="1 2" key="1">
    <citation type="submission" date="2021-01" db="EMBL/GenBank/DDBJ databases">
        <title>011410 draft genome.</title>
        <authorList>
            <person name="Lang L."/>
        </authorList>
    </citation>
    <scope>NUCLEOTIDE SEQUENCE [LARGE SCALE GENOMIC DNA]</scope>
    <source>
        <strain evidence="1 2">KCTC 42845</strain>
    </source>
</reference>
<evidence type="ECO:0000313" key="2">
    <source>
        <dbReference type="Proteomes" id="UP000644749"/>
    </source>
</evidence>
<dbReference type="RefSeq" id="WP_191310550.1">
    <property type="nucleotide sequence ID" value="NZ_BNCL01000009.1"/>
</dbReference>
<name>A0ABS1S695_9RHOB</name>
<dbReference type="EMBL" id="JAESHT010000010">
    <property type="protein sequence ID" value="MBL3674256.1"/>
    <property type="molecule type" value="Genomic_DNA"/>
</dbReference>
<evidence type="ECO:0000313" key="1">
    <source>
        <dbReference type="EMBL" id="MBL3674256.1"/>
    </source>
</evidence>
<comment type="caution">
    <text evidence="1">The sequence shown here is derived from an EMBL/GenBank/DDBJ whole genome shotgun (WGS) entry which is preliminary data.</text>
</comment>
<organism evidence="1 2">
    <name type="scientific">Paracoccus aerius</name>
    <dbReference type="NCBI Taxonomy" id="1915382"/>
    <lineage>
        <taxon>Bacteria</taxon>
        <taxon>Pseudomonadati</taxon>
        <taxon>Pseudomonadota</taxon>
        <taxon>Alphaproteobacteria</taxon>
        <taxon>Rhodobacterales</taxon>
        <taxon>Paracoccaceae</taxon>
        <taxon>Paracoccus</taxon>
    </lineage>
</organism>
<accession>A0ABS1S695</accession>
<keyword evidence="2" id="KW-1185">Reference proteome</keyword>